<keyword evidence="1" id="KW-0812">Transmembrane</keyword>
<dbReference type="EMBL" id="JAJEQX010000004">
    <property type="protein sequence ID" value="MCC2253528.1"/>
    <property type="molecule type" value="Genomic_DNA"/>
</dbReference>
<evidence type="ECO:0008006" key="4">
    <source>
        <dbReference type="Google" id="ProtNLM"/>
    </source>
</evidence>
<feature type="transmembrane region" description="Helical" evidence="1">
    <location>
        <begin position="132"/>
        <end position="152"/>
    </location>
</feature>
<reference evidence="2 3" key="1">
    <citation type="submission" date="2021-10" db="EMBL/GenBank/DDBJ databases">
        <title>Anaerobic single-cell dispensing facilitates the cultivation of human gut bacteria.</title>
        <authorList>
            <person name="Afrizal A."/>
        </authorList>
    </citation>
    <scope>NUCLEOTIDE SEQUENCE [LARGE SCALE GENOMIC DNA]</scope>
    <source>
        <strain evidence="2 3">CLA-AA-H200</strain>
    </source>
</reference>
<dbReference type="Gene3D" id="2.60.40.10">
    <property type="entry name" value="Immunoglobulins"/>
    <property type="match status" value="1"/>
</dbReference>
<keyword evidence="3" id="KW-1185">Reference proteome</keyword>
<evidence type="ECO:0000313" key="2">
    <source>
        <dbReference type="EMBL" id="MCC2253528.1"/>
    </source>
</evidence>
<evidence type="ECO:0000256" key="1">
    <source>
        <dbReference type="SAM" id="Phobius"/>
    </source>
</evidence>
<dbReference type="RefSeq" id="WP_227706679.1">
    <property type="nucleotide sequence ID" value="NZ_JAJEQX010000004.1"/>
</dbReference>
<name>A0ABS8FW04_9FIRM</name>
<dbReference type="InterPro" id="IPR013783">
    <property type="entry name" value="Ig-like_fold"/>
</dbReference>
<proteinExistence type="predicted"/>
<dbReference type="Proteomes" id="UP001198151">
    <property type="component" value="Unassembled WGS sequence"/>
</dbReference>
<evidence type="ECO:0000313" key="3">
    <source>
        <dbReference type="Proteomes" id="UP001198151"/>
    </source>
</evidence>
<keyword evidence="1" id="KW-1133">Transmembrane helix</keyword>
<sequence length="159" mass="17195">MIPAAGHSYEDGKCSVCGTVEKGFKPRIIKGANSTWQKGTKNVLSFTSNAAFDDFLKVQIDGKDLDAVNYEVKEGSTIVTLKATYLETLSVGKHTLAVISDTGTATTEFTVKAVSGNDNNKQPPQTGDEVQILIWIAFMLAGSALAGTVLYIQKKKYRR</sequence>
<gene>
    <name evidence="2" type="ORF">LKD70_03590</name>
</gene>
<comment type="caution">
    <text evidence="2">The sequence shown here is derived from an EMBL/GenBank/DDBJ whole genome shotgun (WGS) entry which is preliminary data.</text>
</comment>
<keyword evidence="1" id="KW-0472">Membrane</keyword>
<organism evidence="2 3">
    <name type="scientific">Ruminococcus turbiniformis</name>
    <dbReference type="NCBI Taxonomy" id="2881258"/>
    <lineage>
        <taxon>Bacteria</taxon>
        <taxon>Bacillati</taxon>
        <taxon>Bacillota</taxon>
        <taxon>Clostridia</taxon>
        <taxon>Eubacteriales</taxon>
        <taxon>Oscillospiraceae</taxon>
        <taxon>Ruminococcus</taxon>
    </lineage>
</organism>
<protein>
    <recommendedName>
        <fullName evidence="4">LPXTG cell wall anchor domain-containing protein</fullName>
    </recommendedName>
</protein>
<accession>A0ABS8FW04</accession>